<reference evidence="2 3" key="1">
    <citation type="submission" date="2022-11" db="EMBL/GenBank/DDBJ databases">
        <title>Genome sequencing of Acetobacter type strain.</title>
        <authorList>
            <person name="Heo J."/>
            <person name="Lee D."/>
            <person name="Han B.-H."/>
            <person name="Hong S.-B."/>
            <person name="Kwon S.-W."/>
        </authorList>
    </citation>
    <scope>NUCLEOTIDE SEQUENCE [LARGE SCALE GENOMIC DNA]</scope>
    <source>
        <strain evidence="2 3">KACC 21251</strain>
    </source>
</reference>
<keyword evidence="1" id="KW-0732">Signal</keyword>
<name>A0ABT3Q8K7_9PROT</name>
<dbReference type="EMBL" id="JAPIUX010000010">
    <property type="protein sequence ID" value="MCX2561609.1"/>
    <property type="molecule type" value="Genomic_DNA"/>
</dbReference>
<feature type="signal peptide" evidence="1">
    <location>
        <begin position="1"/>
        <end position="18"/>
    </location>
</feature>
<gene>
    <name evidence="2" type="ORF">OQ252_09405</name>
</gene>
<sequence>MVLCLAAGLLLGASSARADDLGEPTQAQATLPKENLTIASATGHHVFSVELAKTPRQQQVGEMFRTRIPADSGMLFLWDTPQQSDMWMENTLVPLDIVFIGADRRIQAIAENAVPRSLAHISSHGLVAATLELPGGVTARLGITVGDKVEAPSLEKKKKKILTQGVLSGGYAQPRRRGCNGAVT</sequence>
<feature type="chain" id="PRO_5047530206" evidence="1">
    <location>
        <begin position="19"/>
        <end position="184"/>
    </location>
</feature>
<comment type="caution">
    <text evidence="2">The sequence shown here is derived from an EMBL/GenBank/DDBJ whole genome shotgun (WGS) entry which is preliminary data.</text>
</comment>
<keyword evidence="3" id="KW-1185">Reference proteome</keyword>
<evidence type="ECO:0000256" key="1">
    <source>
        <dbReference type="SAM" id="SignalP"/>
    </source>
</evidence>
<dbReference type="RefSeq" id="WP_194300432.1">
    <property type="nucleotide sequence ID" value="NZ_JAPIUX010000010.1"/>
</dbReference>
<dbReference type="InterPro" id="IPR038695">
    <property type="entry name" value="Saro_0823-like_sf"/>
</dbReference>
<accession>A0ABT3Q8K7</accession>
<dbReference type="Pfam" id="PF02643">
    <property type="entry name" value="DUF192"/>
    <property type="match status" value="1"/>
</dbReference>
<organism evidence="2 3">
    <name type="scientific">Acetobacter farinalis</name>
    <dbReference type="NCBI Taxonomy" id="1260984"/>
    <lineage>
        <taxon>Bacteria</taxon>
        <taxon>Pseudomonadati</taxon>
        <taxon>Pseudomonadota</taxon>
        <taxon>Alphaproteobacteria</taxon>
        <taxon>Acetobacterales</taxon>
        <taxon>Acetobacteraceae</taxon>
        <taxon>Acetobacter</taxon>
    </lineage>
</organism>
<dbReference type="Proteomes" id="UP001526446">
    <property type="component" value="Unassembled WGS sequence"/>
</dbReference>
<dbReference type="InterPro" id="IPR003795">
    <property type="entry name" value="DUF192"/>
</dbReference>
<dbReference type="Gene3D" id="2.60.120.1140">
    <property type="entry name" value="Protein of unknown function DUF192"/>
    <property type="match status" value="1"/>
</dbReference>
<evidence type="ECO:0000313" key="3">
    <source>
        <dbReference type="Proteomes" id="UP001526446"/>
    </source>
</evidence>
<evidence type="ECO:0000313" key="2">
    <source>
        <dbReference type="EMBL" id="MCX2561609.1"/>
    </source>
</evidence>
<dbReference type="PANTHER" id="PTHR37953:SF1">
    <property type="entry name" value="UPF0127 PROTEIN MJ1496"/>
    <property type="match status" value="1"/>
</dbReference>
<dbReference type="PANTHER" id="PTHR37953">
    <property type="entry name" value="UPF0127 PROTEIN MJ1496"/>
    <property type="match status" value="1"/>
</dbReference>
<proteinExistence type="predicted"/>
<protein>
    <submittedName>
        <fullName evidence="2">DUF192 domain-containing protein</fullName>
    </submittedName>
</protein>